<dbReference type="PROSITE" id="PS00086">
    <property type="entry name" value="CYTOCHROME_P450"/>
    <property type="match status" value="1"/>
</dbReference>
<organism evidence="8 9">
    <name type="scientific">Favolaschia claudopus</name>
    <dbReference type="NCBI Taxonomy" id="2862362"/>
    <lineage>
        <taxon>Eukaryota</taxon>
        <taxon>Fungi</taxon>
        <taxon>Dikarya</taxon>
        <taxon>Basidiomycota</taxon>
        <taxon>Agaricomycotina</taxon>
        <taxon>Agaricomycetes</taxon>
        <taxon>Agaricomycetidae</taxon>
        <taxon>Agaricales</taxon>
        <taxon>Marasmiineae</taxon>
        <taxon>Mycenaceae</taxon>
        <taxon>Favolaschia</taxon>
    </lineage>
</organism>
<dbReference type="PANTHER" id="PTHR46206">
    <property type="entry name" value="CYTOCHROME P450"/>
    <property type="match status" value="1"/>
</dbReference>
<evidence type="ECO:0000313" key="8">
    <source>
        <dbReference type="EMBL" id="KAK7065021.1"/>
    </source>
</evidence>
<dbReference type="GO" id="GO:0005506">
    <property type="term" value="F:iron ion binding"/>
    <property type="evidence" value="ECO:0007669"/>
    <property type="project" value="InterPro"/>
</dbReference>
<dbReference type="AlphaFoldDB" id="A0AAW0EIF4"/>
<dbReference type="InterPro" id="IPR002403">
    <property type="entry name" value="Cyt_P450_E_grp-IV"/>
</dbReference>
<dbReference type="GO" id="GO:0020037">
    <property type="term" value="F:heme binding"/>
    <property type="evidence" value="ECO:0007669"/>
    <property type="project" value="InterPro"/>
</dbReference>
<comment type="similarity">
    <text evidence="2 7">Belongs to the cytochrome P450 family.</text>
</comment>
<dbReference type="PRINTS" id="PR00465">
    <property type="entry name" value="EP450IV"/>
</dbReference>
<dbReference type="EMBL" id="JAWWNJ010000001">
    <property type="protein sequence ID" value="KAK7065021.1"/>
    <property type="molecule type" value="Genomic_DNA"/>
</dbReference>
<dbReference type="Gene3D" id="1.10.630.10">
    <property type="entry name" value="Cytochrome P450"/>
    <property type="match status" value="1"/>
</dbReference>
<accession>A0AAW0EIF4</accession>
<evidence type="ECO:0000256" key="3">
    <source>
        <dbReference type="ARBA" id="ARBA00022723"/>
    </source>
</evidence>
<dbReference type="Proteomes" id="UP001362999">
    <property type="component" value="Unassembled WGS sequence"/>
</dbReference>
<evidence type="ECO:0000256" key="6">
    <source>
        <dbReference type="PIRSR" id="PIRSR602403-1"/>
    </source>
</evidence>
<dbReference type="CDD" id="cd11041">
    <property type="entry name" value="CYP503A1-like"/>
    <property type="match status" value="1"/>
</dbReference>
<dbReference type="Pfam" id="PF00067">
    <property type="entry name" value="p450"/>
    <property type="match status" value="1"/>
</dbReference>
<evidence type="ECO:0000256" key="7">
    <source>
        <dbReference type="RuleBase" id="RU000461"/>
    </source>
</evidence>
<evidence type="ECO:0000256" key="4">
    <source>
        <dbReference type="ARBA" id="ARBA00023002"/>
    </source>
</evidence>
<keyword evidence="5 6" id="KW-0408">Iron</keyword>
<protein>
    <submittedName>
        <fullName evidence="8">Cytochrome P450</fullName>
    </submittedName>
</protein>
<dbReference type="GO" id="GO:0004497">
    <property type="term" value="F:monooxygenase activity"/>
    <property type="evidence" value="ECO:0007669"/>
    <property type="project" value="UniProtKB-KW"/>
</dbReference>
<dbReference type="InterPro" id="IPR001128">
    <property type="entry name" value="Cyt_P450"/>
</dbReference>
<evidence type="ECO:0000313" key="9">
    <source>
        <dbReference type="Proteomes" id="UP001362999"/>
    </source>
</evidence>
<dbReference type="InterPro" id="IPR036396">
    <property type="entry name" value="Cyt_P450_sf"/>
</dbReference>
<keyword evidence="3 6" id="KW-0479">Metal-binding</keyword>
<proteinExistence type="inferred from homology"/>
<evidence type="ECO:0000256" key="1">
    <source>
        <dbReference type="ARBA" id="ARBA00001971"/>
    </source>
</evidence>
<dbReference type="GO" id="GO:0016705">
    <property type="term" value="F:oxidoreductase activity, acting on paired donors, with incorporation or reduction of molecular oxygen"/>
    <property type="evidence" value="ECO:0007669"/>
    <property type="project" value="InterPro"/>
</dbReference>
<dbReference type="SUPFAM" id="SSF48264">
    <property type="entry name" value="Cytochrome P450"/>
    <property type="match status" value="1"/>
</dbReference>
<keyword evidence="9" id="KW-1185">Reference proteome</keyword>
<reference evidence="8 9" key="1">
    <citation type="journal article" date="2024" name="J Genomics">
        <title>Draft genome sequencing and assembly of Favolaschia claudopus CIRM-BRFM 2984 isolated from oak limbs.</title>
        <authorList>
            <person name="Navarro D."/>
            <person name="Drula E."/>
            <person name="Chaduli D."/>
            <person name="Cazenave R."/>
            <person name="Ahrendt S."/>
            <person name="Wang J."/>
            <person name="Lipzen A."/>
            <person name="Daum C."/>
            <person name="Barry K."/>
            <person name="Grigoriev I.V."/>
            <person name="Favel A."/>
            <person name="Rosso M.N."/>
            <person name="Martin F."/>
        </authorList>
    </citation>
    <scope>NUCLEOTIDE SEQUENCE [LARGE SCALE GENOMIC DNA]</scope>
    <source>
        <strain evidence="8 9">CIRM-BRFM 2984</strain>
    </source>
</reference>
<evidence type="ECO:0000256" key="2">
    <source>
        <dbReference type="ARBA" id="ARBA00010617"/>
    </source>
</evidence>
<dbReference type="InterPro" id="IPR017972">
    <property type="entry name" value="Cyt_P450_CS"/>
</dbReference>
<keyword evidence="6 7" id="KW-0349">Heme</keyword>
<comment type="cofactor">
    <cofactor evidence="1 6">
        <name>heme</name>
        <dbReference type="ChEBI" id="CHEBI:30413"/>
    </cofactor>
</comment>
<gene>
    <name evidence="8" type="ORF">R3P38DRAFT_3420393</name>
</gene>
<name>A0AAW0EIF4_9AGAR</name>
<feature type="binding site" description="axial binding residue" evidence="6">
    <location>
        <position position="457"/>
    </location>
    <ligand>
        <name>heme</name>
        <dbReference type="ChEBI" id="CHEBI:30413"/>
    </ligand>
    <ligandPart>
        <name>Fe</name>
        <dbReference type="ChEBI" id="CHEBI:18248"/>
    </ligandPart>
</feature>
<sequence>MDDLKFLLAYGILAGVLFASIRKTLHDHRSDNIPIVGSSGFLSSYRDAFKFMHHAAELTQRGYDQYPDGIFRIARLFRWEYVVTGPRLIKDIAGAPEHIISFAEGVAEASENHYHQQAIRTTLTRNLHACFPDVRDEIISAFDEVLQLESEWKSVTVLPAMMDIVARVSNRLFVGLPLCRNKAYLSNNVEYTINVMRSAAIIGLFPPFLRPLIGPIVSGTSRSFQAAMKFLGPILEERLKKEEELGPDWPGKPNDLISWMLEIAEGEQRTVNPLALRILSTNMAAIHTTSMAFTHALFDLTTHPEYFLPMREEAERVIKEEGWTKAALSNMVKIDSFFRESQRINTLGPLGMPRRVVAKEGFRFSDGTVLPEGSYLSIAVLATHKDDYIYRLTPAPAPSVSPAKYENATTFDGFRFSRERTEHMEHHDPGSNQDIFKRQMISTAVDHLPFGTGKHACPGRFFAATELKAMMAHLVINYDVEAEAKGVRPPDRVFGAMISPNEAGKVRFRRRQYIVRES</sequence>
<keyword evidence="7" id="KW-0503">Monooxygenase</keyword>
<comment type="caution">
    <text evidence="8">The sequence shown here is derived from an EMBL/GenBank/DDBJ whole genome shotgun (WGS) entry which is preliminary data.</text>
</comment>
<evidence type="ECO:0000256" key="5">
    <source>
        <dbReference type="ARBA" id="ARBA00023004"/>
    </source>
</evidence>
<keyword evidence="4 7" id="KW-0560">Oxidoreductase</keyword>